<dbReference type="Pfam" id="PF00691">
    <property type="entry name" value="OmpA"/>
    <property type="match status" value="1"/>
</dbReference>
<name>A0A4R6M423_9GAMM</name>
<feature type="signal peptide" evidence="4">
    <location>
        <begin position="1"/>
        <end position="25"/>
    </location>
</feature>
<keyword evidence="7" id="KW-1185">Reference proteome</keyword>
<dbReference type="CDD" id="cd07185">
    <property type="entry name" value="OmpA_C-like"/>
    <property type="match status" value="1"/>
</dbReference>
<dbReference type="InterPro" id="IPR006664">
    <property type="entry name" value="OMP_bac"/>
</dbReference>
<evidence type="ECO:0000256" key="3">
    <source>
        <dbReference type="PROSITE-ProRule" id="PRU00473"/>
    </source>
</evidence>
<organism evidence="6 7">
    <name type="scientific">Marinomonas balearica</name>
    <dbReference type="NCBI Taxonomy" id="491947"/>
    <lineage>
        <taxon>Bacteria</taxon>
        <taxon>Pseudomonadati</taxon>
        <taxon>Pseudomonadota</taxon>
        <taxon>Gammaproteobacteria</taxon>
        <taxon>Oceanospirillales</taxon>
        <taxon>Oceanospirillaceae</taxon>
        <taxon>Marinomonas</taxon>
    </lineage>
</organism>
<comment type="caution">
    <text evidence="6">The sequence shown here is derived from an EMBL/GenBank/DDBJ whole genome shotgun (WGS) entry which is preliminary data.</text>
</comment>
<evidence type="ECO:0000256" key="2">
    <source>
        <dbReference type="ARBA" id="ARBA00023136"/>
    </source>
</evidence>
<evidence type="ECO:0000259" key="5">
    <source>
        <dbReference type="PROSITE" id="PS51123"/>
    </source>
</evidence>
<dbReference type="PRINTS" id="PR01021">
    <property type="entry name" value="OMPADOMAIN"/>
</dbReference>
<evidence type="ECO:0000313" key="7">
    <source>
        <dbReference type="Proteomes" id="UP000294656"/>
    </source>
</evidence>
<dbReference type="PROSITE" id="PS51257">
    <property type="entry name" value="PROKAR_LIPOPROTEIN"/>
    <property type="match status" value="1"/>
</dbReference>
<keyword evidence="2 3" id="KW-0472">Membrane</keyword>
<dbReference type="Gene3D" id="3.30.1330.60">
    <property type="entry name" value="OmpA-like domain"/>
    <property type="match status" value="1"/>
</dbReference>
<evidence type="ECO:0000256" key="1">
    <source>
        <dbReference type="ARBA" id="ARBA00004370"/>
    </source>
</evidence>
<dbReference type="PROSITE" id="PS51123">
    <property type="entry name" value="OMPA_2"/>
    <property type="match status" value="1"/>
</dbReference>
<dbReference type="InterPro" id="IPR036737">
    <property type="entry name" value="OmpA-like_sf"/>
</dbReference>
<dbReference type="SUPFAM" id="SSF103088">
    <property type="entry name" value="OmpA-like"/>
    <property type="match status" value="1"/>
</dbReference>
<accession>A0A4R6M423</accession>
<gene>
    <name evidence="6" type="ORF">DFP79_3395</name>
</gene>
<dbReference type="RefSeq" id="WP_133505077.1">
    <property type="nucleotide sequence ID" value="NZ_SNXC01000015.1"/>
</dbReference>
<dbReference type="OrthoDB" id="9782229at2"/>
<dbReference type="AlphaFoldDB" id="A0A4R6M423"/>
<proteinExistence type="predicted"/>
<keyword evidence="4" id="KW-0732">Signal</keyword>
<dbReference type="Proteomes" id="UP000294656">
    <property type="component" value="Unassembled WGS sequence"/>
</dbReference>
<evidence type="ECO:0000313" key="6">
    <source>
        <dbReference type="EMBL" id="TDO96023.1"/>
    </source>
</evidence>
<comment type="subcellular location">
    <subcellularLocation>
        <location evidence="1">Membrane</location>
    </subcellularLocation>
</comment>
<reference evidence="6 7" key="1">
    <citation type="submission" date="2019-03" db="EMBL/GenBank/DDBJ databases">
        <title>Genomic Encyclopedia of Type Strains, Phase III (KMG-III): the genomes of soil and plant-associated and newly described type strains.</title>
        <authorList>
            <person name="Whitman W."/>
        </authorList>
    </citation>
    <scope>NUCLEOTIDE SEQUENCE [LARGE SCALE GENOMIC DNA]</scope>
    <source>
        <strain evidence="6 7">CECT 7378</strain>
    </source>
</reference>
<dbReference type="EMBL" id="SNXC01000015">
    <property type="protein sequence ID" value="TDO96023.1"/>
    <property type="molecule type" value="Genomic_DNA"/>
</dbReference>
<protein>
    <submittedName>
        <fullName evidence="6">Outer membrane protein OmpA-like peptidoglycan-associated protein</fullName>
    </submittedName>
</protein>
<dbReference type="InterPro" id="IPR006665">
    <property type="entry name" value="OmpA-like"/>
</dbReference>
<dbReference type="GO" id="GO:0016020">
    <property type="term" value="C:membrane"/>
    <property type="evidence" value="ECO:0007669"/>
    <property type="project" value="UniProtKB-SubCell"/>
</dbReference>
<feature type="domain" description="OmpA-like" evidence="5">
    <location>
        <begin position="70"/>
        <end position="195"/>
    </location>
</feature>
<sequence length="201" mass="22222">MFCCTQKIIPIIPLSILLSACSVSDFEPGNLSLDCSSEYTRCSPGLGPRKVDGLVVQLVDSQSGVTAIDEIPVVIPDIEPLLFGFDQWQLLRQEDLSKAIDFLLLNRHSGVTLHGYADQFGSQDYNRKLSKLRSQSVESLLLEAGVLRNQIHIVGHGETSPKVPEISAMGELTKTEIIAYYAPNRRVELEFDLSSFIVQSN</sequence>
<evidence type="ECO:0000256" key="4">
    <source>
        <dbReference type="SAM" id="SignalP"/>
    </source>
</evidence>
<feature type="chain" id="PRO_5020543578" evidence="4">
    <location>
        <begin position="26"/>
        <end position="201"/>
    </location>
</feature>